<name>A0A913YN95_EXADI</name>
<dbReference type="AlphaFoldDB" id="A0A913YN95"/>
<evidence type="ECO:0000256" key="1">
    <source>
        <dbReference type="SAM" id="Phobius"/>
    </source>
</evidence>
<reference evidence="2" key="1">
    <citation type="submission" date="2022-11" db="UniProtKB">
        <authorList>
            <consortium name="EnsemblMetazoa"/>
        </authorList>
    </citation>
    <scope>IDENTIFICATION</scope>
</reference>
<sequence length="407" mass="45799">MVFKKDLHVVEYAVTLLLQVISGSVIILLPAGLYFEILVDWDFWQEIITALLCTSFIVLGFIAVMPTDLGKDNKGIFVTFTRCCIIHILHIRIMRIFLGIKDVESTPPPVVSLTDGGCYVFSSIKDVESTPPPVVSLTDGGCYVFSKHYSGHTENLGLLPLFKLRLKRIVVVNGGTSSKGGNYATDLLEALRQAREKLRCSFIAISGRDIVEDIRDHFVETEKGKKPRSYRFKVQNCEKDDFEPKLVGEGDVLMLMPRHPDDGMSQFQDYKWSDFDGDVKLDLDESLWGPGPALKTSEVDRLSGCCCECCHSKPFNYILNFLMTGFPFHSTVNQMLTSSQYTAYHREGYHACVEAEADKFLGKYQCDEVITTQPQGFHDFNISQGTLAPTVINVRKSVECLITRQEK</sequence>
<dbReference type="OrthoDB" id="5984259at2759"/>
<dbReference type="GeneID" id="110241718"/>
<dbReference type="EnsemblMetazoa" id="XM_028659890.1">
    <property type="protein sequence ID" value="XP_028515691.1"/>
    <property type="gene ID" value="LOC110241718"/>
</dbReference>
<accession>A0A913YN95</accession>
<dbReference type="RefSeq" id="XP_028515691.1">
    <property type="nucleotide sequence ID" value="XM_028659890.1"/>
</dbReference>
<feature type="transmembrane region" description="Helical" evidence="1">
    <location>
        <begin position="47"/>
        <end position="64"/>
    </location>
</feature>
<proteinExistence type="predicted"/>
<keyword evidence="3" id="KW-1185">Reference proteome</keyword>
<organism evidence="2 3">
    <name type="scientific">Exaiptasia diaphana</name>
    <name type="common">Tropical sea anemone</name>
    <name type="synonym">Aiptasia pulchella</name>
    <dbReference type="NCBI Taxonomy" id="2652724"/>
    <lineage>
        <taxon>Eukaryota</taxon>
        <taxon>Metazoa</taxon>
        <taxon>Cnidaria</taxon>
        <taxon>Anthozoa</taxon>
        <taxon>Hexacorallia</taxon>
        <taxon>Actiniaria</taxon>
        <taxon>Aiptasiidae</taxon>
        <taxon>Exaiptasia</taxon>
    </lineage>
</organism>
<feature type="transmembrane region" description="Helical" evidence="1">
    <location>
        <begin position="76"/>
        <end position="98"/>
    </location>
</feature>
<protein>
    <submittedName>
        <fullName evidence="2">Uncharacterized protein</fullName>
    </submittedName>
</protein>
<dbReference type="Proteomes" id="UP000887567">
    <property type="component" value="Unplaced"/>
</dbReference>
<keyword evidence="1" id="KW-0472">Membrane</keyword>
<evidence type="ECO:0000313" key="2">
    <source>
        <dbReference type="EnsemblMetazoa" id="XP_028515691.1"/>
    </source>
</evidence>
<evidence type="ECO:0000313" key="3">
    <source>
        <dbReference type="Proteomes" id="UP000887567"/>
    </source>
</evidence>
<keyword evidence="1" id="KW-0812">Transmembrane</keyword>
<dbReference type="KEGG" id="epa:110241718"/>
<feature type="transmembrane region" description="Helical" evidence="1">
    <location>
        <begin position="12"/>
        <end position="35"/>
    </location>
</feature>
<keyword evidence="1" id="KW-1133">Transmembrane helix</keyword>